<dbReference type="PANTHER" id="PTHR24198">
    <property type="entry name" value="ANKYRIN REPEAT AND PROTEIN KINASE DOMAIN-CONTAINING PROTEIN"/>
    <property type="match status" value="1"/>
</dbReference>
<evidence type="ECO:0000313" key="4">
    <source>
        <dbReference type="EMBL" id="PYI00656.1"/>
    </source>
</evidence>
<dbReference type="AlphaFoldDB" id="A0A319DSF7"/>
<dbReference type="Gene3D" id="1.25.40.20">
    <property type="entry name" value="Ankyrin repeat-containing domain"/>
    <property type="match status" value="1"/>
</dbReference>
<dbReference type="Pfam" id="PF12796">
    <property type="entry name" value="Ank_2"/>
    <property type="match status" value="1"/>
</dbReference>
<evidence type="ECO:0000256" key="3">
    <source>
        <dbReference type="SAM" id="MobiDB-lite"/>
    </source>
</evidence>
<dbReference type="Proteomes" id="UP000248423">
    <property type="component" value="Unassembled WGS sequence"/>
</dbReference>
<sequence>MTLVSRAAYHGHESIIRTLLEFGVTDLDSKDKYGRTPLSQAVLTRHDNVVKLLLSTRIPDPNCRDDDGQTPLAQASYYGH</sequence>
<keyword evidence="2" id="KW-0040">ANK repeat</keyword>
<organism evidence="4 5">
    <name type="scientific">Aspergillus sclerotiicarbonarius (strain CBS 121057 / IBT 28362)</name>
    <dbReference type="NCBI Taxonomy" id="1448318"/>
    <lineage>
        <taxon>Eukaryota</taxon>
        <taxon>Fungi</taxon>
        <taxon>Dikarya</taxon>
        <taxon>Ascomycota</taxon>
        <taxon>Pezizomycotina</taxon>
        <taxon>Eurotiomycetes</taxon>
        <taxon>Eurotiomycetidae</taxon>
        <taxon>Eurotiales</taxon>
        <taxon>Aspergillaceae</taxon>
        <taxon>Aspergillus</taxon>
        <taxon>Aspergillus subgen. Circumdati</taxon>
    </lineage>
</organism>
<proteinExistence type="predicted"/>
<name>A0A319DSF7_ASPSB</name>
<dbReference type="OrthoDB" id="366390at2759"/>
<reference evidence="4 5" key="1">
    <citation type="submission" date="2018-02" db="EMBL/GenBank/DDBJ databases">
        <title>The genomes of Aspergillus section Nigri reveals drivers in fungal speciation.</title>
        <authorList>
            <consortium name="DOE Joint Genome Institute"/>
            <person name="Vesth T.C."/>
            <person name="Nybo J."/>
            <person name="Theobald S."/>
            <person name="Brandl J."/>
            <person name="Frisvad J.C."/>
            <person name="Nielsen K.F."/>
            <person name="Lyhne E.K."/>
            <person name="Kogle M.E."/>
            <person name="Kuo A."/>
            <person name="Riley R."/>
            <person name="Clum A."/>
            <person name="Nolan M."/>
            <person name="Lipzen A."/>
            <person name="Salamov A."/>
            <person name="Henrissat B."/>
            <person name="Wiebenga A."/>
            <person name="De vries R.P."/>
            <person name="Grigoriev I.V."/>
            <person name="Mortensen U.H."/>
            <person name="Andersen M.R."/>
            <person name="Baker S.E."/>
        </authorList>
    </citation>
    <scope>NUCLEOTIDE SEQUENCE [LARGE SCALE GENOMIC DNA]</scope>
    <source>
        <strain evidence="4 5">CBS 121057</strain>
    </source>
</reference>
<dbReference type="SMART" id="SM00248">
    <property type="entry name" value="ANK"/>
    <property type="match status" value="2"/>
</dbReference>
<dbReference type="EMBL" id="KZ826441">
    <property type="protein sequence ID" value="PYI00656.1"/>
    <property type="molecule type" value="Genomic_DNA"/>
</dbReference>
<dbReference type="STRING" id="1448318.A0A319DSF7"/>
<feature type="non-terminal residue" evidence="4">
    <location>
        <position position="80"/>
    </location>
</feature>
<dbReference type="SUPFAM" id="SSF48403">
    <property type="entry name" value="Ankyrin repeat"/>
    <property type="match status" value="1"/>
</dbReference>
<gene>
    <name evidence="4" type="ORF">BO78DRAFT_270783</name>
</gene>
<evidence type="ECO:0000256" key="2">
    <source>
        <dbReference type="ARBA" id="ARBA00023043"/>
    </source>
</evidence>
<evidence type="ECO:0000313" key="5">
    <source>
        <dbReference type="Proteomes" id="UP000248423"/>
    </source>
</evidence>
<protein>
    <submittedName>
        <fullName evidence="4">Ankyrin</fullName>
    </submittedName>
</protein>
<keyword evidence="1" id="KW-0677">Repeat</keyword>
<dbReference type="PANTHER" id="PTHR24198:SF165">
    <property type="entry name" value="ANKYRIN REPEAT-CONTAINING PROTEIN-RELATED"/>
    <property type="match status" value="1"/>
</dbReference>
<dbReference type="InterPro" id="IPR036770">
    <property type="entry name" value="Ankyrin_rpt-contain_sf"/>
</dbReference>
<accession>A0A319DSF7</accession>
<feature type="region of interest" description="Disordered" evidence="3">
    <location>
        <begin position="61"/>
        <end position="80"/>
    </location>
</feature>
<evidence type="ECO:0000256" key="1">
    <source>
        <dbReference type="ARBA" id="ARBA00022737"/>
    </source>
</evidence>
<dbReference type="InterPro" id="IPR002110">
    <property type="entry name" value="Ankyrin_rpt"/>
</dbReference>
<dbReference type="VEuPathDB" id="FungiDB:BO78DRAFT_270783"/>
<keyword evidence="5" id="KW-1185">Reference proteome</keyword>